<dbReference type="InterPro" id="IPR026444">
    <property type="entry name" value="Secre_tail"/>
</dbReference>
<organism evidence="5 6">
    <name type="scientific">Niastella populi</name>
    <dbReference type="NCBI Taxonomy" id="550983"/>
    <lineage>
        <taxon>Bacteria</taxon>
        <taxon>Pseudomonadati</taxon>
        <taxon>Bacteroidota</taxon>
        <taxon>Chitinophagia</taxon>
        <taxon>Chitinophagales</taxon>
        <taxon>Chitinophagaceae</taxon>
        <taxon>Niastella</taxon>
    </lineage>
</organism>
<protein>
    <recommendedName>
        <fullName evidence="7">Fibronectin type-III domain-containing protein</fullName>
    </recommendedName>
</protein>
<keyword evidence="1 2" id="KW-0732">Signal</keyword>
<dbReference type="Pfam" id="PF13517">
    <property type="entry name" value="FG-GAP_3"/>
    <property type="match status" value="2"/>
</dbReference>
<dbReference type="Gene3D" id="2.130.10.130">
    <property type="entry name" value="Integrin alpha, N-terminal"/>
    <property type="match status" value="1"/>
</dbReference>
<dbReference type="NCBIfam" id="TIGR04183">
    <property type="entry name" value="Por_Secre_tail"/>
    <property type="match status" value="1"/>
</dbReference>
<dbReference type="RefSeq" id="WP_081169951.1">
    <property type="nucleotide sequence ID" value="NZ_LWBP01000219.1"/>
</dbReference>
<dbReference type="SUPFAM" id="SSF51445">
    <property type="entry name" value="(Trans)glycosidases"/>
    <property type="match status" value="1"/>
</dbReference>
<dbReference type="OrthoDB" id="9809583at2"/>
<dbReference type="InterPro" id="IPR013783">
    <property type="entry name" value="Ig-like_fold"/>
</dbReference>
<feature type="chain" id="PRO_5013003494" description="Fibronectin type-III domain-containing protein" evidence="2">
    <location>
        <begin position="23"/>
        <end position="1389"/>
    </location>
</feature>
<evidence type="ECO:0000256" key="2">
    <source>
        <dbReference type="SAM" id="SignalP"/>
    </source>
</evidence>
<dbReference type="PANTHER" id="PTHR46580">
    <property type="entry name" value="SENSOR KINASE-RELATED"/>
    <property type="match status" value="1"/>
</dbReference>
<dbReference type="SUPFAM" id="SSF69318">
    <property type="entry name" value="Integrin alpha N-terminal domain"/>
    <property type="match status" value="1"/>
</dbReference>
<reference evidence="6" key="1">
    <citation type="submission" date="2016-04" db="EMBL/GenBank/DDBJ databases">
        <authorList>
            <person name="Chen L."/>
            <person name="Zhuang W."/>
            <person name="Wang G."/>
        </authorList>
    </citation>
    <scope>NUCLEOTIDE SEQUENCE [LARGE SCALE GENOMIC DNA]</scope>
    <source>
        <strain evidence="6">208</strain>
    </source>
</reference>
<feature type="signal peptide" evidence="2">
    <location>
        <begin position="1"/>
        <end position="22"/>
    </location>
</feature>
<keyword evidence="6" id="KW-1185">Reference proteome</keyword>
<evidence type="ECO:0000259" key="4">
    <source>
        <dbReference type="Pfam" id="PF18962"/>
    </source>
</evidence>
<accession>A0A1V9EZ12</accession>
<dbReference type="InterPro" id="IPR017853">
    <property type="entry name" value="GH"/>
</dbReference>
<dbReference type="InterPro" id="IPR013517">
    <property type="entry name" value="FG-GAP"/>
</dbReference>
<gene>
    <name evidence="5" type="ORF">A4R26_29660</name>
</gene>
<sequence length="1389" mass="151636">MKKVHVCLLFFLTILPVAALFAQQQLTNGNMSDSAGWTVYHQGSAFPASYAFNYTAQTPAAGAGGCLRITSPNRTNILFWQKLSLQVGKSYVVNGAFKTGMAASFWCEIYLSTIAPNPNADYAPNNNGDVVRGFSTWAGCGPNTDGTFVMNGCSGKKVFKVPGTDTSAFVDVYFAIKTGSSATTLPAPLEVLIDELEVSLINDYSILSTTEGSIDTTNHTLINVTPGKTVTQLKGALQVAPTATVDIVSLVSGLPVAMQDTAKVSDTMAVLVKGLNGSGQYPITLRDVGEKNKITNVSVGLLNPLNASVWLPINCRVAQLRSAITVSPHATFTITDTGGVAAPVTAYITNQMKIVVTAENGASKTYSIKRVPLPMLPFIRNNYTDTVAAITNKILLLFGNAQVTITGDANPLKGSMLDLRSENVWLYFPNIKPSVLANTYLPQIMVDGKKAVIDSNIRVEQYLQGTMVISHPHDYKPLQVYDGLNRSGASQQLGMYTYNRAGELGGMHDAIKSFRLKKGYMATFAKDSMGTGYSRVYIADKQDLVIDSLPAGLYNDVSFVRVLPWRWVAKKGWTSGRDAAEALNASWQYDWDNVAVSGHNVEYIPMRHNRWWNAFSNINNKKKSTHALGFNEPERTDQANMSIDDALALWPELMRSGLRLGSPSPSDGGLEWLYSFIDRADALNYRVDFVAMHFYLGGQTPQQLYNRLKAIHDRTGRPLWITEWNNGANWTCCTPGYADQAETIAKFLNVLDTCSFVERYALYEWVGDTRRMFYKSPTVLTPAGMVYRDKKSPMAYNEAMAFNRPYIPPPQPPIEYAGVGVGFDYGKSLSADIDNDGDLDIIYSGVDPYVGGIMKNDGHGNFTSTGQSIPGIYTPGINAGDVDGDGDLDVIVAGWDRANAWAPYARLLRNDGTGFFTLETMPQVNAPVAGIADLDNNGYPDYFMIGNGNANKFYFQNSTGVQAPVNRVNNAMNIQDPDASWVDIDNDQDIDFCVQAWNRSASRRYTQVWKNNGDGTFAEQAVPFKQKHWGSSQFADVDADGDLDMLLNGDGDGYSDAGSHDIYRLYLNDGTGNYTEKATFQNYRQNCNGKGSAFVDWDNDGDYDILLTGRSSSEAREVTNIFLNDGTGVFTKSPESLNLPGINKGTIELGDFDHDGRTDVLLNGYSGAYTRNVAFLFKNVTMNTNNTPLAPSGLQAQVAGDSVQLNWTAGADAETPVKALSYNLYVKGANGHYYIFPNANISTGVRMTSSLGNAYQNLGWKLKGLPPGDYVWSVQTIDAAYAGSAFAPEGSFTIGATQLMTARQAAAPAAMSEMERGVVIYPNPVKDQLVVQYGAGAQIVVHDVMGRVVHVARMTGAVHRIDVSKYMQGTYFIQVKRGGEVVTRKIVKE</sequence>
<dbReference type="Proteomes" id="UP000192276">
    <property type="component" value="Unassembled WGS sequence"/>
</dbReference>
<dbReference type="InterPro" id="IPR024655">
    <property type="entry name" value="Asl1_glyco_hydro_catalytic"/>
</dbReference>
<evidence type="ECO:0000256" key="1">
    <source>
        <dbReference type="ARBA" id="ARBA00022729"/>
    </source>
</evidence>
<evidence type="ECO:0000313" key="6">
    <source>
        <dbReference type="Proteomes" id="UP000192276"/>
    </source>
</evidence>
<proteinExistence type="predicted"/>
<name>A0A1V9EZ12_9BACT</name>
<dbReference type="Pfam" id="PF18962">
    <property type="entry name" value="Por_Secre_tail"/>
    <property type="match status" value="1"/>
</dbReference>
<evidence type="ECO:0008006" key="7">
    <source>
        <dbReference type="Google" id="ProtNLM"/>
    </source>
</evidence>
<dbReference type="PANTHER" id="PTHR46580:SF4">
    <property type="entry name" value="ATP_GTP-BINDING PROTEIN"/>
    <property type="match status" value="1"/>
</dbReference>
<evidence type="ECO:0000259" key="3">
    <source>
        <dbReference type="Pfam" id="PF11790"/>
    </source>
</evidence>
<dbReference type="EMBL" id="LWBP01000219">
    <property type="protein sequence ID" value="OQP51184.1"/>
    <property type="molecule type" value="Genomic_DNA"/>
</dbReference>
<dbReference type="Gene3D" id="2.60.40.10">
    <property type="entry name" value="Immunoglobulins"/>
    <property type="match status" value="1"/>
</dbReference>
<comment type="caution">
    <text evidence="5">The sequence shown here is derived from an EMBL/GenBank/DDBJ whole genome shotgun (WGS) entry which is preliminary data.</text>
</comment>
<feature type="domain" description="Secretion system C-terminal sorting" evidence="4">
    <location>
        <begin position="1320"/>
        <end position="1387"/>
    </location>
</feature>
<evidence type="ECO:0000313" key="5">
    <source>
        <dbReference type="EMBL" id="OQP51184.1"/>
    </source>
</evidence>
<dbReference type="Pfam" id="PF11790">
    <property type="entry name" value="Glyco_hydro_cc"/>
    <property type="match status" value="1"/>
</dbReference>
<feature type="domain" description="Asl1-like glycosyl hydrolase catalytic" evidence="3">
    <location>
        <begin position="581"/>
        <end position="787"/>
    </location>
</feature>
<dbReference type="Gene3D" id="3.20.20.80">
    <property type="entry name" value="Glycosidases"/>
    <property type="match status" value="1"/>
</dbReference>
<dbReference type="InterPro" id="IPR028994">
    <property type="entry name" value="Integrin_alpha_N"/>
</dbReference>
<dbReference type="Gene3D" id="2.60.20.10">
    <property type="entry name" value="Crystallins"/>
    <property type="match status" value="1"/>
</dbReference>
<dbReference type="STRING" id="550983.A4R26_29660"/>